<protein>
    <submittedName>
        <fullName evidence="1">Uncharacterized protein</fullName>
    </submittedName>
</protein>
<evidence type="ECO:0000313" key="2">
    <source>
        <dbReference type="Proteomes" id="UP001168821"/>
    </source>
</evidence>
<proteinExistence type="predicted"/>
<gene>
    <name evidence="1" type="ORF">Zmor_021407</name>
</gene>
<accession>A0AA38I5K5</accession>
<keyword evidence="2" id="KW-1185">Reference proteome</keyword>
<dbReference type="EMBL" id="JALNTZ010000006">
    <property type="protein sequence ID" value="KAJ3649680.1"/>
    <property type="molecule type" value="Genomic_DNA"/>
</dbReference>
<name>A0AA38I5K5_9CUCU</name>
<reference evidence="1" key="1">
    <citation type="journal article" date="2023" name="G3 (Bethesda)">
        <title>Whole genome assemblies of Zophobas morio and Tenebrio molitor.</title>
        <authorList>
            <person name="Kaur S."/>
            <person name="Stinson S.A."/>
            <person name="diCenzo G.C."/>
        </authorList>
    </citation>
    <scope>NUCLEOTIDE SEQUENCE</scope>
    <source>
        <strain evidence="1">QUZm001</strain>
    </source>
</reference>
<dbReference type="Proteomes" id="UP001168821">
    <property type="component" value="Unassembled WGS sequence"/>
</dbReference>
<comment type="caution">
    <text evidence="1">The sequence shown here is derived from an EMBL/GenBank/DDBJ whole genome shotgun (WGS) entry which is preliminary data.</text>
</comment>
<sequence length="92" mass="10833">MEESAEEPQSIVDAANTATLNLLAQKSRDLYDKSYNRFRERCREKKAKTYSENVLLAYFDEKSKEYKSSTLWAQYSMIRSCIQVHIEYYGPC</sequence>
<dbReference type="AlphaFoldDB" id="A0AA38I5K5"/>
<organism evidence="1 2">
    <name type="scientific">Zophobas morio</name>
    <dbReference type="NCBI Taxonomy" id="2755281"/>
    <lineage>
        <taxon>Eukaryota</taxon>
        <taxon>Metazoa</taxon>
        <taxon>Ecdysozoa</taxon>
        <taxon>Arthropoda</taxon>
        <taxon>Hexapoda</taxon>
        <taxon>Insecta</taxon>
        <taxon>Pterygota</taxon>
        <taxon>Neoptera</taxon>
        <taxon>Endopterygota</taxon>
        <taxon>Coleoptera</taxon>
        <taxon>Polyphaga</taxon>
        <taxon>Cucujiformia</taxon>
        <taxon>Tenebrionidae</taxon>
        <taxon>Zophobas</taxon>
    </lineage>
</organism>
<evidence type="ECO:0000313" key="1">
    <source>
        <dbReference type="EMBL" id="KAJ3649680.1"/>
    </source>
</evidence>